<dbReference type="EMBL" id="WNYA01008248">
    <property type="protein sequence ID" value="KAG8541175.1"/>
    <property type="molecule type" value="Genomic_DNA"/>
</dbReference>
<name>A0AAV6Z1M3_ENGPU</name>
<proteinExistence type="predicted"/>
<organism evidence="1 2">
    <name type="scientific">Engystomops pustulosus</name>
    <name type="common">Tungara frog</name>
    <name type="synonym">Physalaemus pustulosus</name>
    <dbReference type="NCBI Taxonomy" id="76066"/>
    <lineage>
        <taxon>Eukaryota</taxon>
        <taxon>Metazoa</taxon>
        <taxon>Chordata</taxon>
        <taxon>Craniata</taxon>
        <taxon>Vertebrata</taxon>
        <taxon>Euteleostomi</taxon>
        <taxon>Amphibia</taxon>
        <taxon>Batrachia</taxon>
        <taxon>Anura</taxon>
        <taxon>Neobatrachia</taxon>
        <taxon>Hyloidea</taxon>
        <taxon>Leptodactylidae</taxon>
        <taxon>Leiuperinae</taxon>
        <taxon>Engystomops</taxon>
    </lineage>
</organism>
<dbReference type="Proteomes" id="UP000824782">
    <property type="component" value="Unassembled WGS sequence"/>
</dbReference>
<evidence type="ECO:0000313" key="2">
    <source>
        <dbReference type="Proteomes" id="UP000824782"/>
    </source>
</evidence>
<protein>
    <submittedName>
        <fullName evidence="1">Uncharacterized protein</fullName>
    </submittedName>
</protein>
<comment type="caution">
    <text evidence="1">The sequence shown here is derived from an EMBL/GenBank/DDBJ whole genome shotgun (WGS) entry which is preliminary data.</text>
</comment>
<accession>A0AAV6Z1M3</accession>
<gene>
    <name evidence="1" type="ORF">GDO81_029554</name>
</gene>
<reference evidence="1" key="1">
    <citation type="thesis" date="2020" institute="ProQuest LLC" country="789 East Eisenhower Parkway, Ann Arbor, MI, USA">
        <title>Comparative Genomics and Chromosome Evolution.</title>
        <authorList>
            <person name="Mudd A.B."/>
        </authorList>
    </citation>
    <scope>NUCLEOTIDE SEQUENCE</scope>
    <source>
        <strain evidence="1">237g6f4</strain>
        <tissue evidence="1">Blood</tissue>
    </source>
</reference>
<keyword evidence="2" id="KW-1185">Reference proteome</keyword>
<sequence>MVPFHCCNLKKIVNLCNTLKGLRTSHHAYNRLNTQVSKVYFKRMSLVATGIYSFFRTSGSYVEEYARHTGYANQCTLAPHISLFSEFSKLSKLKDTSHAPRSTK</sequence>
<evidence type="ECO:0000313" key="1">
    <source>
        <dbReference type="EMBL" id="KAG8541175.1"/>
    </source>
</evidence>
<dbReference type="AlphaFoldDB" id="A0AAV6Z1M3"/>